<dbReference type="InterPro" id="IPR008979">
    <property type="entry name" value="Galactose-bd-like_sf"/>
</dbReference>
<dbReference type="Gene3D" id="2.60.120.260">
    <property type="entry name" value="Galactose-binding domain-like"/>
    <property type="match status" value="1"/>
</dbReference>
<dbReference type="STRING" id="1544798.LH29_14970"/>
<dbReference type="GO" id="GO:0004553">
    <property type="term" value="F:hydrolase activity, hydrolyzing O-glycosyl compounds"/>
    <property type="evidence" value="ECO:0007669"/>
    <property type="project" value="UniProtKB-ARBA"/>
</dbReference>
<evidence type="ECO:0000313" key="5">
    <source>
        <dbReference type="Proteomes" id="UP000032544"/>
    </source>
</evidence>
<keyword evidence="1" id="KW-0732">Signal</keyword>
<dbReference type="RefSeq" id="WP_045030905.1">
    <property type="nucleotide sequence ID" value="NZ_JRHC01000003.1"/>
</dbReference>
<dbReference type="SUPFAM" id="SSF49785">
    <property type="entry name" value="Galactose-binding domain-like"/>
    <property type="match status" value="1"/>
</dbReference>
<name>A0A0D8J9D4_9BACT</name>
<dbReference type="InterPro" id="IPR054593">
    <property type="entry name" value="Beta-mannosidase-like_N2"/>
</dbReference>
<comment type="caution">
    <text evidence="4">The sequence shown here is derived from an EMBL/GenBank/DDBJ whole genome shotgun (WGS) entry which is preliminary data.</text>
</comment>
<keyword evidence="2" id="KW-0378">Hydrolase</keyword>
<reference evidence="4 5" key="1">
    <citation type="submission" date="2014-09" db="EMBL/GenBank/DDBJ databases">
        <title>Draft Genome Sequence of Draconibacterium sp. JN14CK-3.</title>
        <authorList>
            <person name="Dong C."/>
            <person name="Lai Q."/>
            <person name="Shao Z."/>
        </authorList>
    </citation>
    <scope>NUCLEOTIDE SEQUENCE [LARGE SCALE GENOMIC DNA]</scope>
    <source>
        <strain evidence="4 5">JN14CK-3</strain>
    </source>
</reference>
<dbReference type="PANTHER" id="PTHR43817">
    <property type="entry name" value="GLYCOSYL HYDROLASE"/>
    <property type="match status" value="1"/>
</dbReference>
<sequence length="959" mass="109148">MKNLYFISICFLFVFEAGCKFSNKSVPENCALSTDKDFEAQFKNPPHETRPQAWWWWLQTPTTKEAITLDLEEMKAKGLSGCMVLDGGVAPFGPNKWQKKTIIDSTEIRYEFTDEYKGGHLNQPKETMEMWSKPWRDMVRFASKEAGRLGLDFGVFIGPAGCAAPWVTPEFGQQEVFWGDTLISGSKILNLRLDKPHKPVQTKRQGENEVVKKAQNSFYTDIALLAIPAKAIIRENEVVDLTKQLDETGTLHWNAPAGEWRILRFGYRPTGRNLNGVFYIDHLSKEVFDMHWKNTAGLLLSEMSPEERLAFSYVECDSWEAGDPNWTKHFAHEFKNRRGYDINNFLPVLVGETINSAEESERFQNDFKLTISDLISEHHYEHQRDVAHQNGLLSYAEAAGPHQYQTDLKKCVSKCDVAMGEFWMPSPHREQPSGRFLVREAATSAHTYGIKQVFAESFTSVGPNWEVSPFMMKAAADQAFCDGLNWICFHTFSHRPSVTDVPGLTHSAGTHFDRNITWWNQSGAFVDYLSRCSYMLQQGNFAADVLFYKGHGIRSDADAFKWADGLKNPPASLGNGYDYDKCNEDVLLTRLSVKDGLLLLPDGMNYKVLAIDKDTPLSLKALQKLVELAKQGATIIGEPSRSFIGLNDDAKTYNQLVKSIWNNQSNGVYRLGKGRFVWNATIREVLMQMNIQPDFEVSGVSEHGVIDFIHRKTDDANIYFISSRWQPVEKVECTFRVAGKQPEVWNPVTGEIRKLSNFKVENGRTIIPIEFDPCGSYFIVFREPIALQNTKSDWPTYKTVQELEGDWQVQFNPNWGGPESVTFQELSEWSQNSNTGIKYYSGKATYHKTFDIPANWQKDSAAYFIDLGKVHEVAQVRLNGKDLGVVWTKPFRVNISSALKEKENQLEIDVVNLWPNRLIGDEFLPDSLKYTQTNIRKFTKNSKLLPSGLIGPVQILNNQ</sequence>
<dbReference type="OrthoDB" id="9761519at2"/>
<accession>A0A0D8J9D4</accession>
<dbReference type="Pfam" id="PF17132">
    <property type="entry name" value="Glyco_hydro_106"/>
    <property type="match status" value="2"/>
</dbReference>
<protein>
    <recommendedName>
        <fullName evidence="3">Beta-mannosidase-like galactose-binding domain-containing protein</fullName>
    </recommendedName>
</protein>
<dbReference type="EMBL" id="JRHC01000003">
    <property type="protein sequence ID" value="KJF43512.1"/>
    <property type="molecule type" value="Genomic_DNA"/>
</dbReference>
<gene>
    <name evidence="4" type="ORF">LH29_14970</name>
</gene>
<evidence type="ECO:0000256" key="2">
    <source>
        <dbReference type="ARBA" id="ARBA00022801"/>
    </source>
</evidence>
<proteinExistence type="predicted"/>
<evidence type="ECO:0000259" key="3">
    <source>
        <dbReference type="Pfam" id="PF22666"/>
    </source>
</evidence>
<dbReference type="NCBIfam" id="NF045579">
    <property type="entry name" value="rhamnoside_JR"/>
    <property type="match status" value="1"/>
</dbReference>
<evidence type="ECO:0000256" key="1">
    <source>
        <dbReference type="ARBA" id="ARBA00022729"/>
    </source>
</evidence>
<keyword evidence="5" id="KW-1185">Reference proteome</keyword>
<feature type="domain" description="Beta-mannosidase-like galactose-binding" evidence="3">
    <location>
        <begin position="843"/>
        <end position="914"/>
    </location>
</feature>
<dbReference type="PATRIC" id="fig|1544798.3.peg.3160"/>
<evidence type="ECO:0000313" key="4">
    <source>
        <dbReference type="EMBL" id="KJF43512.1"/>
    </source>
</evidence>
<organism evidence="4 5">
    <name type="scientific">Draconibacterium sediminis</name>
    <dbReference type="NCBI Taxonomy" id="1544798"/>
    <lineage>
        <taxon>Bacteria</taxon>
        <taxon>Pseudomonadati</taxon>
        <taxon>Bacteroidota</taxon>
        <taxon>Bacteroidia</taxon>
        <taxon>Marinilabiliales</taxon>
        <taxon>Prolixibacteraceae</taxon>
        <taxon>Draconibacterium</taxon>
    </lineage>
</organism>
<dbReference type="Pfam" id="PF22666">
    <property type="entry name" value="Glyco_hydro_2_N2"/>
    <property type="match status" value="1"/>
</dbReference>
<dbReference type="Proteomes" id="UP000032544">
    <property type="component" value="Unassembled WGS sequence"/>
</dbReference>
<dbReference type="PANTHER" id="PTHR43817:SF1">
    <property type="entry name" value="HYDROLASE, FAMILY 43, PUTATIVE (AFU_ORTHOLOGUE AFUA_3G01660)-RELATED"/>
    <property type="match status" value="1"/>
</dbReference>
<dbReference type="AlphaFoldDB" id="A0A0D8J9D4"/>